<keyword evidence="1" id="KW-1133">Transmembrane helix</keyword>
<name>A0A1F7HDH5_9BACT</name>
<evidence type="ECO:0008006" key="4">
    <source>
        <dbReference type="Google" id="ProtNLM"/>
    </source>
</evidence>
<feature type="transmembrane region" description="Helical" evidence="1">
    <location>
        <begin position="203"/>
        <end position="221"/>
    </location>
</feature>
<dbReference type="Pfam" id="PF06182">
    <property type="entry name" value="ABC2_membrane_6"/>
    <property type="match status" value="1"/>
</dbReference>
<feature type="transmembrane region" description="Helical" evidence="1">
    <location>
        <begin position="233"/>
        <end position="251"/>
    </location>
</feature>
<accession>A0A1F7HDH5</accession>
<keyword evidence="1" id="KW-0472">Membrane</keyword>
<evidence type="ECO:0000256" key="1">
    <source>
        <dbReference type="SAM" id="Phobius"/>
    </source>
</evidence>
<dbReference type="PANTHER" id="PTHR36833:SF1">
    <property type="entry name" value="INTEGRAL MEMBRANE TRANSPORT PROTEIN"/>
    <property type="match status" value="1"/>
</dbReference>
<gene>
    <name evidence="2" type="ORF">A3D06_01235</name>
</gene>
<sequence>MKTIKRNAHIFKLLSIYSIKTAFQSKAGVVIFTIAKFFRFGMFFYFISFLVTKTQTLKGYSQNEAIVIYLMFTLIDTIGQIFFREVYRFRSLVVSGELDGVLIRPYHPFLRVLVGGIDPMDALTLIPYLAITFYYISLLPHITTQNLLISATFFINGLVLAAGFHIIVLALAIITTNIDHAIMIYRDISSTARFPIEIYREPLRALITFVIPIGIMASYPSRALFGKLHLSTAVFALCVSGFFLYVAIASWNHALKRYQSWGG</sequence>
<feature type="transmembrane region" description="Helical" evidence="1">
    <location>
        <begin position="66"/>
        <end position="83"/>
    </location>
</feature>
<dbReference type="PANTHER" id="PTHR36833">
    <property type="entry name" value="SLR0610 PROTEIN-RELATED"/>
    <property type="match status" value="1"/>
</dbReference>
<dbReference type="Proteomes" id="UP000177027">
    <property type="component" value="Unassembled WGS sequence"/>
</dbReference>
<proteinExistence type="predicted"/>
<dbReference type="AlphaFoldDB" id="A0A1F7HDH5"/>
<keyword evidence="1" id="KW-0812">Transmembrane</keyword>
<feature type="transmembrane region" description="Helical" evidence="1">
    <location>
        <begin position="27"/>
        <end position="46"/>
    </location>
</feature>
<protein>
    <recommendedName>
        <fullName evidence="4">ABC transporter permease</fullName>
    </recommendedName>
</protein>
<feature type="transmembrane region" description="Helical" evidence="1">
    <location>
        <begin position="112"/>
        <end position="136"/>
    </location>
</feature>
<comment type="caution">
    <text evidence="2">The sequence shown here is derived from an EMBL/GenBank/DDBJ whole genome shotgun (WGS) entry which is preliminary data.</text>
</comment>
<evidence type="ECO:0000313" key="2">
    <source>
        <dbReference type="EMBL" id="OGK29337.1"/>
    </source>
</evidence>
<evidence type="ECO:0000313" key="3">
    <source>
        <dbReference type="Proteomes" id="UP000177027"/>
    </source>
</evidence>
<feature type="transmembrane region" description="Helical" evidence="1">
    <location>
        <begin position="148"/>
        <end position="174"/>
    </location>
</feature>
<dbReference type="InterPro" id="IPR010390">
    <property type="entry name" value="ABC-2_transporter-like"/>
</dbReference>
<dbReference type="EMBL" id="MFZS01000004">
    <property type="protein sequence ID" value="OGK29337.1"/>
    <property type="molecule type" value="Genomic_DNA"/>
</dbReference>
<reference evidence="2 3" key="1">
    <citation type="journal article" date="2016" name="Nat. Commun.">
        <title>Thousands of microbial genomes shed light on interconnected biogeochemical processes in an aquifer system.</title>
        <authorList>
            <person name="Anantharaman K."/>
            <person name="Brown C.T."/>
            <person name="Hug L.A."/>
            <person name="Sharon I."/>
            <person name="Castelle C.J."/>
            <person name="Probst A.J."/>
            <person name="Thomas B.C."/>
            <person name="Singh A."/>
            <person name="Wilkins M.J."/>
            <person name="Karaoz U."/>
            <person name="Brodie E.L."/>
            <person name="Williams K.H."/>
            <person name="Hubbard S.S."/>
            <person name="Banfield J.F."/>
        </authorList>
    </citation>
    <scope>NUCLEOTIDE SEQUENCE [LARGE SCALE GENOMIC DNA]</scope>
</reference>
<organism evidence="2 3">
    <name type="scientific">Candidatus Roizmanbacteria bacterium RIFCSPHIGHO2_02_FULL_40_9</name>
    <dbReference type="NCBI Taxonomy" id="1802042"/>
    <lineage>
        <taxon>Bacteria</taxon>
        <taxon>Candidatus Roizmaniibacteriota</taxon>
    </lineage>
</organism>